<dbReference type="InterPro" id="IPR041492">
    <property type="entry name" value="HAD_2"/>
</dbReference>
<evidence type="ECO:0000256" key="3">
    <source>
        <dbReference type="ARBA" id="ARBA00022801"/>
    </source>
</evidence>
<dbReference type="PANTHER" id="PTHR46470:SF2">
    <property type="entry name" value="GLYCERALDEHYDE 3-PHOSPHATE PHOSPHATASE"/>
    <property type="match status" value="1"/>
</dbReference>
<comment type="caution">
    <text evidence="5">The sequence shown here is derived from an EMBL/GenBank/DDBJ whole genome shotgun (WGS) entry which is preliminary data.</text>
</comment>
<proteinExistence type="predicted"/>
<dbReference type="GO" id="GO:0016791">
    <property type="term" value="F:phosphatase activity"/>
    <property type="evidence" value="ECO:0007669"/>
    <property type="project" value="TreeGrafter"/>
</dbReference>
<reference evidence="5 6" key="1">
    <citation type="submission" date="2017-09" db="EMBL/GenBank/DDBJ databases">
        <title>Large-scale bioinformatics analysis of Bacillus genomes uncovers conserved roles of natural products in bacterial physiology.</title>
        <authorList>
            <consortium name="Agbiome Team Llc"/>
            <person name="Bleich R.M."/>
            <person name="Kirk G.J."/>
            <person name="Santa Maria K.C."/>
            <person name="Allen S.E."/>
            <person name="Farag S."/>
            <person name="Shank E.A."/>
            <person name="Bowers A."/>
        </authorList>
    </citation>
    <scope>NUCLEOTIDE SEQUENCE [LARGE SCALE GENOMIC DNA]</scope>
    <source>
        <strain evidence="5 6">AFS003013</strain>
    </source>
</reference>
<evidence type="ECO:0000313" key="5">
    <source>
        <dbReference type="EMBL" id="PES40869.1"/>
    </source>
</evidence>
<organism evidence="5 6">
    <name type="scientific">Priestia megaterium</name>
    <name type="common">Bacillus megaterium</name>
    <dbReference type="NCBI Taxonomy" id="1404"/>
    <lineage>
        <taxon>Bacteria</taxon>
        <taxon>Bacillati</taxon>
        <taxon>Bacillota</taxon>
        <taxon>Bacilli</taxon>
        <taxon>Bacillales</taxon>
        <taxon>Bacillaceae</taxon>
        <taxon>Priestia</taxon>
    </lineage>
</organism>
<dbReference type="PANTHER" id="PTHR46470">
    <property type="entry name" value="N-ACYLNEURAMINATE-9-PHOSPHATASE"/>
    <property type="match status" value="1"/>
</dbReference>
<dbReference type="Gene3D" id="1.10.150.520">
    <property type="match status" value="1"/>
</dbReference>
<dbReference type="EMBL" id="NTYW01000006">
    <property type="protein sequence ID" value="PES40869.1"/>
    <property type="molecule type" value="Genomic_DNA"/>
</dbReference>
<dbReference type="SFLD" id="SFLDG01135">
    <property type="entry name" value="C1.5.6:_HAD__Beta-PGM__Phospha"/>
    <property type="match status" value="1"/>
</dbReference>
<dbReference type="SFLD" id="SFLDG01129">
    <property type="entry name" value="C1.5:_HAD__Beta-PGM__Phosphata"/>
    <property type="match status" value="1"/>
</dbReference>
<dbReference type="GO" id="GO:0044281">
    <property type="term" value="P:small molecule metabolic process"/>
    <property type="evidence" value="ECO:0007669"/>
    <property type="project" value="UniProtKB-ARBA"/>
</dbReference>
<protein>
    <submittedName>
        <fullName evidence="5">L-2-haloalkanoic acid dehalogenase</fullName>
    </submittedName>
</protein>
<dbReference type="SUPFAM" id="SSF56784">
    <property type="entry name" value="HAD-like"/>
    <property type="match status" value="1"/>
</dbReference>
<evidence type="ECO:0000256" key="1">
    <source>
        <dbReference type="ARBA" id="ARBA00001946"/>
    </source>
</evidence>
<dbReference type="Pfam" id="PF13419">
    <property type="entry name" value="HAD_2"/>
    <property type="match status" value="1"/>
</dbReference>
<dbReference type="InterPro" id="IPR051400">
    <property type="entry name" value="HAD-like_hydrolase"/>
</dbReference>
<comment type="cofactor">
    <cofactor evidence="1">
        <name>Mg(2+)</name>
        <dbReference type="ChEBI" id="CHEBI:18420"/>
    </cofactor>
</comment>
<dbReference type="NCBIfam" id="TIGR01509">
    <property type="entry name" value="HAD-SF-IA-v3"/>
    <property type="match status" value="1"/>
</dbReference>
<dbReference type="InterPro" id="IPR023214">
    <property type="entry name" value="HAD_sf"/>
</dbReference>
<dbReference type="RefSeq" id="WP_098278012.1">
    <property type="nucleotide sequence ID" value="NZ_CATKQG010000011.1"/>
</dbReference>
<dbReference type="NCBIfam" id="TIGR01549">
    <property type="entry name" value="HAD-SF-IA-v1"/>
    <property type="match status" value="1"/>
</dbReference>
<keyword evidence="3" id="KW-0378">Hydrolase</keyword>
<sequence length="224" mass="26049">MIKAVIFDLDGTLLDRDSSLKCFIQDQYERYSKELAHIPKQEYISKFIELDQKGYVWKDKVYQQLLNEYDLSNLTWEGMLADYLHYFPAHCVPFLHMEDVLKELKKKGLLLGMITNGFTDFQWMNIKALGIDHYFDTILVSEQEGIKKPHKDIFLRALKALNVSAEESVYIGDHPENDVLGARGAGMHAVWKKDAFFDGSFTDSYIIEDLKELLNVMNEFQETC</sequence>
<dbReference type="SFLD" id="SFLDS00003">
    <property type="entry name" value="Haloacid_Dehalogenase"/>
    <property type="match status" value="1"/>
</dbReference>
<dbReference type="Proteomes" id="UP000220341">
    <property type="component" value="Unassembled WGS sequence"/>
</dbReference>
<dbReference type="AlphaFoldDB" id="A0AAE5PAG3"/>
<evidence type="ECO:0000256" key="4">
    <source>
        <dbReference type="ARBA" id="ARBA00022842"/>
    </source>
</evidence>
<keyword evidence="4" id="KW-0460">Magnesium</keyword>
<keyword evidence="2" id="KW-0479">Metal-binding</keyword>
<evidence type="ECO:0000313" key="6">
    <source>
        <dbReference type="Proteomes" id="UP000220341"/>
    </source>
</evidence>
<accession>A0AAE5PAG3</accession>
<name>A0AAE5PAG3_PRIMG</name>
<evidence type="ECO:0000256" key="2">
    <source>
        <dbReference type="ARBA" id="ARBA00022723"/>
    </source>
</evidence>
<dbReference type="InterPro" id="IPR006439">
    <property type="entry name" value="HAD-SF_hydro_IA"/>
</dbReference>
<dbReference type="GO" id="GO:0046872">
    <property type="term" value="F:metal ion binding"/>
    <property type="evidence" value="ECO:0007669"/>
    <property type="project" value="UniProtKB-KW"/>
</dbReference>
<dbReference type="PRINTS" id="PR00413">
    <property type="entry name" value="HADHALOGNASE"/>
</dbReference>
<dbReference type="Gene3D" id="3.40.50.1000">
    <property type="entry name" value="HAD superfamily/HAD-like"/>
    <property type="match status" value="1"/>
</dbReference>
<dbReference type="InterPro" id="IPR036412">
    <property type="entry name" value="HAD-like_sf"/>
</dbReference>
<gene>
    <name evidence="5" type="ORF">CN497_09155</name>
</gene>